<dbReference type="PANTHER" id="PTHR42736">
    <property type="entry name" value="PROTEIN-GLUTAMINE GAMMA-GLUTAMYLTRANSFERASE"/>
    <property type="match status" value="1"/>
</dbReference>
<protein>
    <submittedName>
        <fullName evidence="3">Transglutaminase domain-containing protein</fullName>
    </submittedName>
</protein>
<dbReference type="SMART" id="SM00460">
    <property type="entry name" value="TGc"/>
    <property type="match status" value="1"/>
</dbReference>
<dbReference type="InterPro" id="IPR052901">
    <property type="entry name" value="Bact_TGase-like"/>
</dbReference>
<keyword evidence="4" id="KW-1185">Reference proteome</keyword>
<dbReference type="Proteomes" id="UP000542342">
    <property type="component" value="Unassembled WGS sequence"/>
</dbReference>
<feature type="transmembrane region" description="Helical" evidence="1">
    <location>
        <begin position="624"/>
        <end position="646"/>
    </location>
</feature>
<dbReference type="InterPro" id="IPR002931">
    <property type="entry name" value="Transglutaminase-like"/>
</dbReference>
<proteinExistence type="predicted"/>
<sequence length="757" mass="86179">MFWYTAFRRSFYATLGSACLALGYAEYALLPESSLVAAMVLVSLVGLYFRESRWAVLSIPAANRLGALVGVLTLFWAAWRMGREWTQPQLLNTDWSLLLVALLGPLTMVLLPAKLLRRDKHVGDYWWLHGLALAAATLAAAMTEDVFGFVFLLLYVTLAVSNLRLLHVAHRIGWLPPLPGQPFHRVRYMMTTPSIRWGVAHGLLLVIAALFLALPLYLLTPRSPIPPATFGKPRIEIGYAADQMLDLTQTGYLHSNRTPLFEVTVQRPDGSPGQLSPEQRWRGRELRLYNSGRWEAGNTRLPTIVPSTQTSLPWQSPQLGPQQLLLTFHLRPGNRSFFLADPVAWRANQPTPIVSLQQGRPPLPWQWLGDGTFYADLEEAERFPYQQYWHPADLPDLSPPFVIVEPDPAPLLRALTQNPLPRLQEYADDLIRQWIRTGRLPADLIDPVLQRPRRQYHGQLARLLCEYLRSEAGLQYTTNLRITRSDLDPIEDFLFHSQAGHCERFASALVLLLRSQGIPAQLILGCKGWEPLDQPGRYLVRHEHAHAWVECLLEEFQPPLRPGMRPVSRWLSLDPTPSADPSVSPPGNYWLQRTHREVQQWLRDYLVEFTPEQQRQAWIVLRSYLGWLAPWIGVALGMALAGSTLYRLWQHRRRPATPPSRQPCAELLACLKPLGIVPLPGETIAAWAERITARMLQDNCLAPYADLPLTWVHTYYAERFGGRSFSIEHWTALRQRLQDLSHQLRQRPAITANSPTS</sequence>
<dbReference type="RefSeq" id="WP_194538848.1">
    <property type="nucleotide sequence ID" value="NZ_JACEFB010000010.1"/>
</dbReference>
<feature type="transmembrane region" description="Helical" evidence="1">
    <location>
        <begin position="95"/>
        <end position="113"/>
    </location>
</feature>
<dbReference type="SUPFAM" id="SSF54001">
    <property type="entry name" value="Cysteine proteinases"/>
    <property type="match status" value="1"/>
</dbReference>
<evidence type="ECO:0000313" key="3">
    <source>
        <dbReference type="EMBL" id="MBA2227091.1"/>
    </source>
</evidence>
<dbReference type="InterPro" id="IPR038765">
    <property type="entry name" value="Papain-like_cys_pep_sf"/>
</dbReference>
<accession>A0A7V9ACB3</accession>
<dbReference type="Gene3D" id="3.10.620.30">
    <property type="match status" value="1"/>
</dbReference>
<feature type="transmembrane region" description="Helical" evidence="1">
    <location>
        <begin position="197"/>
        <end position="219"/>
    </location>
</feature>
<feature type="domain" description="Transglutaminase-like" evidence="2">
    <location>
        <begin position="494"/>
        <end position="577"/>
    </location>
</feature>
<keyword evidence="1" id="KW-0472">Membrane</keyword>
<organism evidence="3 4">
    <name type="scientific">Thermogemmata fonticola</name>
    <dbReference type="NCBI Taxonomy" id="2755323"/>
    <lineage>
        <taxon>Bacteria</taxon>
        <taxon>Pseudomonadati</taxon>
        <taxon>Planctomycetota</taxon>
        <taxon>Planctomycetia</taxon>
        <taxon>Gemmatales</taxon>
        <taxon>Gemmataceae</taxon>
        <taxon>Thermogemmata</taxon>
    </lineage>
</organism>
<feature type="transmembrane region" description="Helical" evidence="1">
    <location>
        <begin position="35"/>
        <end position="50"/>
    </location>
</feature>
<evidence type="ECO:0000259" key="2">
    <source>
        <dbReference type="SMART" id="SM00460"/>
    </source>
</evidence>
<name>A0A7V9ACB3_9BACT</name>
<reference evidence="3 4" key="1">
    <citation type="submission" date="2020-07" db="EMBL/GenBank/DDBJ databases">
        <title>Thermogemmata thermophila gen. nov., sp. nov., a novel moderate thermophilic planctomycete from a Kamchatka hot spring.</title>
        <authorList>
            <person name="Elcheninov A.G."/>
            <person name="Podosokorskaya O.A."/>
            <person name="Kovaleva O.L."/>
            <person name="Novikov A."/>
            <person name="Bonch-Osmolovskaya E.A."/>
            <person name="Toshchakov S.V."/>
            <person name="Kublanov I.V."/>
        </authorList>
    </citation>
    <scope>NUCLEOTIDE SEQUENCE [LARGE SCALE GENOMIC DNA]</scope>
    <source>
        <strain evidence="3 4">2918</strain>
    </source>
</reference>
<dbReference type="AlphaFoldDB" id="A0A7V9ACB3"/>
<keyword evidence="1" id="KW-0812">Transmembrane</keyword>
<evidence type="ECO:0000313" key="4">
    <source>
        <dbReference type="Proteomes" id="UP000542342"/>
    </source>
</evidence>
<dbReference type="Pfam" id="PF11992">
    <property type="entry name" value="TgpA_N"/>
    <property type="match status" value="1"/>
</dbReference>
<comment type="caution">
    <text evidence="3">The sequence shown here is derived from an EMBL/GenBank/DDBJ whole genome shotgun (WGS) entry which is preliminary data.</text>
</comment>
<feature type="transmembrane region" description="Helical" evidence="1">
    <location>
        <begin position="62"/>
        <end position="79"/>
    </location>
</feature>
<feature type="transmembrane region" description="Helical" evidence="1">
    <location>
        <begin position="125"/>
        <end position="142"/>
    </location>
</feature>
<keyword evidence="1" id="KW-1133">Transmembrane helix</keyword>
<dbReference type="PANTHER" id="PTHR42736:SF1">
    <property type="entry name" value="PROTEIN-GLUTAMINE GAMMA-GLUTAMYLTRANSFERASE"/>
    <property type="match status" value="1"/>
</dbReference>
<feature type="transmembrane region" description="Helical" evidence="1">
    <location>
        <begin position="148"/>
        <end position="166"/>
    </location>
</feature>
<gene>
    <name evidence="3" type="ORF">H0921_13090</name>
</gene>
<evidence type="ECO:0000256" key="1">
    <source>
        <dbReference type="SAM" id="Phobius"/>
    </source>
</evidence>
<dbReference type="InterPro" id="IPR021878">
    <property type="entry name" value="TgpA_N"/>
</dbReference>
<dbReference type="Pfam" id="PF01841">
    <property type="entry name" value="Transglut_core"/>
    <property type="match status" value="1"/>
</dbReference>
<dbReference type="EMBL" id="JACEFB010000010">
    <property type="protein sequence ID" value="MBA2227091.1"/>
    <property type="molecule type" value="Genomic_DNA"/>
</dbReference>